<dbReference type="KEGG" id="pfj:MYCFIDRAFT_209632"/>
<dbReference type="RefSeq" id="XP_007921150.1">
    <property type="nucleotide sequence ID" value="XM_007922959.1"/>
</dbReference>
<evidence type="ECO:0000313" key="1">
    <source>
        <dbReference type="EMBL" id="EME87860.1"/>
    </source>
</evidence>
<organism evidence="1 2">
    <name type="scientific">Pseudocercospora fijiensis (strain CIRAD86)</name>
    <name type="common">Black leaf streak disease fungus</name>
    <name type="synonym">Mycosphaerella fijiensis</name>
    <dbReference type="NCBI Taxonomy" id="383855"/>
    <lineage>
        <taxon>Eukaryota</taxon>
        <taxon>Fungi</taxon>
        <taxon>Dikarya</taxon>
        <taxon>Ascomycota</taxon>
        <taxon>Pezizomycotina</taxon>
        <taxon>Dothideomycetes</taxon>
        <taxon>Dothideomycetidae</taxon>
        <taxon>Mycosphaerellales</taxon>
        <taxon>Mycosphaerellaceae</taxon>
        <taxon>Pseudocercospora</taxon>
    </lineage>
</organism>
<dbReference type="HOGENOM" id="CLU_2387107_0_0_1"/>
<dbReference type="AlphaFoldDB" id="N1Q6C2"/>
<name>N1Q6C2_PSEFD</name>
<dbReference type="GeneID" id="19336851"/>
<reference evidence="1 2" key="1">
    <citation type="journal article" date="2012" name="PLoS Pathog.">
        <title>Diverse lifestyles and strategies of plant pathogenesis encoded in the genomes of eighteen Dothideomycetes fungi.</title>
        <authorList>
            <person name="Ohm R.A."/>
            <person name="Feau N."/>
            <person name="Henrissat B."/>
            <person name="Schoch C.L."/>
            <person name="Horwitz B.A."/>
            <person name="Barry K.W."/>
            <person name="Condon B.J."/>
            <person name="Copeland A.C."/>
            <person name="Dhillon B."/>
            <person name="Glaser F."/>
            <person name="Hesse C.N."/>
            <person name="Kosti I."/>
            <person name="LaButti K."/>
            <person name="Lindquist E.A."/>
            <person name="Lucas S."/>
            <person name="Salamov A.A."/>
            <person name="Bradshaw R.E."/>
            <person name="Ciuffetti L."/>
            <person name="Hamelin R.C."/>
            <person name="Kema G.H.J."/>
            <person name="Lawrence C."/>
            <person name="Scott J.A."/>
            <person name="Spatafora J.W."/>
            <person name="Turgeon B.G."/>
            <person name="de Wit P.J.G.M."/>
            <person name="Zhong S."/>
            <person name="Goodwin S.B."/>
            <person name="Grigoriev I.V."/>
        </authorList>
    </citation>
    <scope>NUCLEOTIDE SEQUENCE [LARGE SCALE GENOMIC DNA]</scope>
    <source>
        <strain evidence="1 2">CIRAD86</strain>
    </source>
</reference>
<sequence length="94" mass="9767">MRNSHPPNLRLGLTTRNGRTALCDSTESEAAEAAEAAAGCAQMRCSNAALELSVGGAKSLLRPAGYRNLHKLTDALHPSMHSTGRGLLKGQVAG</sequence>
<evidence type="ECO:0000313" key="2">
    <source>
        <dbReference type="Proteomes" id="UP000016932"/>
    </source>
</evidence>
<keyword evidence="2" id="KW-1185">Reference proteome</keyword>
<gene>
    <name evidence="1" type="ORF">MYCFIDRAFT_209632</name>
</gene>
<dbReference type="Proteomes" id="UP000016932">
    <property type="component" value="Unassembled WGS sequence"/>
</dbReference>
<dbReference type="VEuPathDB" id="FungiDB:MYCFIDRAFT_209632"/>
<proteinExistence type="predicted"/>
<protein>
    <submittedName>
        <fullName evidence="1">Uncharacterized protein</fullName>
    </submittedName>
</protein>
<accession>N1Q6C2</accession>
<dbReference type="EMBL" id="KB446555">
    <property type="protein sequence ID" value="EME87860.1"/>
    <property type="molecule type" value="Genomic_DNA"/>
</dbReference>